<reference evidence="1" key="1">
    <citation type="journal article" date="2021" name="PeerJ">
        <title>Extensive microbial diversity within the chicken gut microbiome revealed by metagenomics and culture.</title>
        <authorList>
            <person name="Gilroy R."/>
            <person name="Ravi A."/>
            <person name="Getino M."/>
            <person name="Pursley I."/>
            <person name="Horton D.L."/>
            <person name="Alikhan N.F."/>
            <person name="Baker D."/>
            <person name="Gharbi K."/>
            <person name="Hall N."/>
            <person name="Watson M."/>
            <person name="Adriaenssens E.M."/>
            <person name="Foster-Nyarko E."/>
            <person name="Jarju S."/>
            <person name="Secka A."/>
            <person name="Antonio M."/>
            <person name="Oren A."/>
            <person name="Chaudhuri R.R."/>
            <person name="La Ragione R."/>
            <person name="Hildebrand F."/>
            <person name="Pallen M.J."/>
        </authorList>
    </citation>
    <scope>NUCLEOTIDE SEQUENCE</scope>
    <source>
        <strain evidence="1">ChiBcec8-13705</strain>
    </source>
</reference>
<dbReference type="Proteomes" id="UP000886803">
    <property type="component" value="Unassembled WGS sequence"/>
</dbReference>
<protein>
    <submittedName>
        <fullName evidence="1">Uncharacterized protein</fullName>
    </submittedName>
</protein>
<accession>A0A9D2M878</accession>
<proteinExistence type="predicted"/>
<dbReference type="AlphaFoldDB" id="A0A9D2M878"/>
<gene>
    <name evidence="1" type="ORF">H9945_06480</name>
</gene>
<organism evidence="1 2">
    <name type="scientific">Candidatus Gemmiger avicola</name>
    <dbReference type="NCBI Taxonomy" id="2838605"/>
    <lineage>
        <taxon>Bacteria</taxon>
        <taxon>Bacillati</taxon>
        <taxon>Bacillota</taxon>
        <taxon>Clostridia</taxon>
        <taxon>Eubacteriales</taxon>
        <taxon>Gemmiger</taxon>
    </lineage>
</organism>
<name>A0A9D2M878_9FIRM</name>
<dbReference type="EMBL" id="DWYG01000107">
    <property type="protein sequence ID" value="HJB42128.1"/>
    <property type="molecule type" value="Genomic_DNA"/>
</dbReference>
<reference evidence="1" key="2">
    <citation type="submission" date="2021-04" db="EMBL/GenBank/DDBJ databases">
        <authorList>
            <person name="Gilroy R."/>
        </authorList>
    </citation>
    <scope>NUCLEOTIDE SEQUENCE</scope>
    <source>
        <strain evidence="1">ChiBcec8-13705</strain>
    </source>
</reference>
<sequence>MPDAEWMADLLTALLPALTAGAGWAAARLGRSRKTDRALREGVKGLLRAKVIDLGLHYLAARALPPYGLETLRSCYDPYIALGDGDPAVAHIMHKCEALPVCAGTTDDKEEYNAGNLANGRQKPCGTVQG</sequence>
<evidence type="ECO:0000313" key="1">
    <source>
        <dbReference type="EMBL" id="HJB42128.1"/>
    </source>
</evidence>
<evidence type="ECO:0000313" key="2">
    <source>
        <dbReference type="Proteomes" id="UP000886803"/>
    </source>
</evidence>
<comment type="caution">
    <text evidence="1">The sequence shown here is derived from an EMBL/GenBank/DDBJ whole genome shotgun (WGS) entry which is preliminary data.</text>
</comment>